<dbReference type="Pfam" id="PF10318">
    <property type="entry name" value="7TM_GPCR_Srh"/>
    <property type="match status" value="1"/>
</dbReference>
<feature type="non-terminal residue" evidence="2">
    <location>
        <position position="1"/>
    </location>
</feature>
<evidence type="ECO:0000313" key="2">
    <source>
        <dbReference type="EMBL" id="GMR34643.1"/>
    </source>
</evidence>
<feature type="transmembrane region" description="Helical" evidence="1">
    <location>
        <begin position="270"/>
        <end position="293"/>
    </location>
</feature>
<reference evidence="3" key="1">
    <citation type="submission" date="2022-10" db="EMBL/GenBank/DDBJ databases">
        <title>Genome assembly of Pristionchus species.</title>
        <authorList>
            <person name="Yoshida K."/>
            <person name="Sommer R.J."/>
        </authorList>
    </citation>
    <scope>NUCLEOTIDE SEQUENCE [LARGE SCALE GENOMIC DNA]</scope>
    <source>
        <strain evidence="3">RS5460</strain>
    </source>
</reference>
<feature type="transmembrane region" description="Helical" evidence="1">
    <location>
        <begin position="243"/>
        <end position="264"/>
    </location>
</feature>
<feature type="transmembrane region" description="Helical" evidence="1">
    <location>
        <begin position="139"/>
        <end position="159"/>
    </location>
</feature>
<keyword evidence="3" id="KW-1185">Reference proteome</keyword>
<evidence type="ECO:0000313" key="3">
    <source>
        <dbReference type="Proteomes" id="UP001328107"/>
    </source>
</evidence>
<gene>
    <name evidence="2" type="ORF">PMAYCL1PPCAC_04838</name>
</gene>
<keyword evidence="1" id="KW-1133">Transmembrane helix</keyword>
<evidence type="ECO:0000256" key="1">
    <source>
        <dbReference type="SAM" id="Phobius"/>
    </source>
</evidence>
<feature type="non-terminal residue" evidence="2">
    <location>
        <position position="295"/>
    </location>
</feature>
<name>A0AAN4Z5C5_9BILA</name>
<organism evidence="2 3">
    <name type="scientific">Pristionchus mayeri</name>
    <dbReference type="NCBI Taxonomy" id="1317129"/>
    <lineage>
        <taxon>Eukaryota</taxon>
        <taxon>Metazoa</taxon>
        <taxon>Ecdysozoa</taxon>
        <taxon>Nematoda</taxon>
        <taxon>Chromadorea</taxon>
        <taxon>Rhabditida</taxon>
        <taxon>Rhabditina</taxon>
        <taxon>Diplogasteromorpha</taxon>
        <taxon>Diplogasteroidea</taxon>
        <taxon>Neodiplogasteridae</taxon>
        <taxon>Pristionchus</taxon>
    </lineage>
</organism>
<dbReference type="AlphaFoldDB" id="A0AAN4Z5C5"/>
<dbReference type="PANTHER" id="PTHR45830">
    <property type="entry name" value="SERPENTINE RECEPTOR, CLASS I"/>
    <property type="match status" value="1"/>
</dbReference>
<comment type="caution">
    <text evidence="2">The sequence shown here is derived from an EMBL/GenBank/DDBJ whole genome shotgun (WGS) entry which is preliminary data.</text>
</comment>
<feature type="transmembrane region" description="Helical" evidence="1">
    <location>
        <begin position="97"/>
        <end position="118"/>
    </location>
</feature>
<dbReference type="EMBL" id="BTRK01000002">
    <property type="protein sequence ID" value="GMR34643.1"/>
    <property type="molecule type" value="Genomic_DNA"/>
</dbReference>
<dbReference type="Proteomes" id="UP001328107">
    <property type="component" value="Unassembled WGS sequence"/>
</dbReference>
<protein>
    <recommendedName>
        <fullName evidence="4">G protein-coupled receptor</fullName>
    </recommendedName>
</protein>
<dbReference type="PANTHER" id="PTHR45830:SF15">
    <property type="entry name" value="SERPENTINE RECEPTOR, CLASS I"/>
    <property type="match status" value="1"/>
</dbReference>
<accession>A0AAN4Z5C5</accession>
<keyword evidence="1" id="KW-0812">Transmembrane</keyword>
<dbReference type="InterPro" id="IPR019422">
    <property type="entry name" value="7TM_GPCR_serpentine_rcpt_Srh"/>
</dbReference>
<sequence>LEYRLEWDRDLLLKLAASIRQVFWPISICFAHPAVLFVLIVKTRMDIDCKAAFVIHDVINIILDVYNGFFYQLYTLFPYPIFCCTGLLCTEEIKSRALLTILSFLTIAQCVPYLFVMMRLHQKMLFDNHIFKLSKRSQLILMVLFSVILASNVYGFGAFCADSAERDAILKNRSIAWVAERTNNILVLGRQYGEIGQFTRGAFTLRLTSFTIVVIHSFSEIWILFVSILFSKFTFQHSKTFQIQLRFMVSLSIQACLTSIFFILPLTMLMLAMVTPIATVIRGPIIALIRMILVV</sequence>
<keyword evidence="1" id="KW-0472">Membrane</keyword>
<evidence type="ECO:0008006" key="4">
    <source>
        <dbReference type="Google" id="ProtNLM"/>
    </source>
</evidence>
<feature type="transmembrane region" description="Helical" evidence="1">
    <location>
        <begin position="22"/>
        <end position="41"/>
    </location>
</feature>
<proteinExistence type="predicted"/>
<feature type="transmembrane region" description="Helical" evidence="1">
    <location>
        <begin position="53"/>
        <end position="77"/>
    </location>
</feature>
<feature type="transmembrane region" description="Helical" evidence="1">
    <location>
        <begin position="210"/>
        <end position="231"/>
    </location>
</feature>